<dbReference type="GO" id="GO:0016757">
    <property type="term" value="F:glycosyltransferase activity"/>
    <property type="evidence" value="ECO:0007669"/>
    <property type="project" value="TreeGrafter"/>
</dbReference>
<dbReference type="OrthoDB" id="503550at2"/>
<dbReference type="SUPFAM" id="SSF53756">
    <property type="entry name" value="UDP-Glycosyltransferase/glycogen phosphorylase"/>
    <property type="match status" value="1"/>
</dbReference>
<keyword evidence="2" id="KW-1185">Reference proteome</keyword>
<dbReference type="RefSeq" id="WP_160595075.1">
    <property type="nucleotide sequence ID" value="NZ_WTYI01000001.1"/>
</dbReference>
<reference evidence="1 2" key="1">
    <citation type="submission" date="2019-12" db="EMBL/GenBank/DDBJ databases">
        <title>Genomic-based taxomic classification of the family Erythrobacteraceae.</title>
        <authorList>
            <person name="Xu L."/>
        </authorList>
    </citation>
    <scope>NUCLEOTIDE SEQUENCE [LARGE SCALE GENOMIC DNA]</scope>
    <source>
        <strain evidence="1 2">JCM 12189</strain>
    </source>
</reference>
<dbReference type="InterPro" id="IPR050194">
    <property type="entry name" value="Glycosyltransferase_grp1"/>
</dbReference>
<evidence type="ECO:0000313" key="1">
    <source>
        <dbReference type="EMBL" id="MXO95857.1"/>
    </source>
</evidence>
<dbReference type="Proteomes" id="UP000432727">
    <property type="component" value="Unassembled WGS sequence"/>
</dbReference>
<dbReference type="PANTHER" id="PTHR45947:SF3">
    <property type="entry name" value="SULFOQUINOVOSYL TRANSFERASE SQD2"/>
    <property type="match status" value="1"/>
</dbReference>
<organism evidence="1 2">
    <name type="scientific">Qipengyuania aquimaris</name>
    <dbReference type="NCBI Taxonomy" id="255984"/>
    <lineage>
        <taxon>Bacteria</taxon>
        <taxon>Pseudomonadati</taxon>
        <taxon>Pseudomonadota</taxon>
        <taxon>Alphaproteobacteria</taxon>
        <taxon>Sphingomonadales</taxon>
        <taxon>Erythrobacteraceae</taxon>
        <taxon>Qipengyuania</taxon>
    </lineage>
</organism>
<dbReference type="Pfam" id="PF13692">
    <property type="entry name" value="Glyco_trans_1_4"/>
    <property type="match status" value="1"/>
</dbReference>
<gene>
    <name evidence="1" type="ORF">GRI34_05405</name>
</gene>
<dbReference type="AlphaFoldDB" id="A0A6I4TL99"/>
<dbReference type="PANTHER" id="PTHR45947">
    <property type="entry name" value="SULFOQUINOVOSYL TRANSFERASE SQD2"/>
    <property type="match status" value="1"/>
</dbReference>
<dbReference type="EMBL" id="WTYI01000001">
    <property type="protein sequence ID" value="MXO95857.1"/>
    <property type="molecule type" value="Genomic_DNA"/>
</dbReference>
<keyword evidence="1" id="KW-0808">Transferase</keyword>
<sequence length="360" mass="40150">MKCAIVTNMPVPYRNPVWSLLPRGENTVVFCARTEGNREWLVPPLDFSHVFLNENVSDLQDGYNFIHNNPDVWRVLNGIRPQVVVATGLNPTHIYSIAWAKLHGVPYVYMTDGTELSERHLSWKHRLLRRCMIRGASTGVAASLSGKRLLESYGLAPNRIFLSRLCADNSRFSPSPLSERPYDLMFCGRLHDHKLPYFFVETCAEVRRRRGSCRALVVGNGPERQGVLNALRDEQVDFIAPGFIQPDELPTWYPQARLLLFPTKLDAWGVVVNEAMASGTPVVTTSAAGAASDLVVDQLNGRVLPVDVSAWATACTELLENPLLWQKMSTQALRDVQPFNYANAARGLQLACDIAFSSKG</sequence>
<evidence type="ECO:0000313" key="2">
    <source>
        <dbReference type="Proteomes" id="UP000432727"/>
    </source>
</evidence>
<dbReference type="CDD" id="cd03801">
    <property type="entry name" value="GT4_PimA-like"/>
    <property type="match status" value="1"/>
</dbReference>
<comment type="caution">
    <text evidence="1">The sequence shown here is derived from an EMBL/GenBank/DDBJ whole genome shotgun (WGS) entry which is preliminary data.</text>
</comment>
<dbReference type="Gene3D" id="3.40.50.2000">
    <property type="entry name" value="Glycogen Phosphorylase B"/>
    <property type="match status" value="2"/>
</dbReference>
<name>A0A6I4TL99_9SPHN</name>
<accession>A0A6I4TL99</accession>
<proteinExistence type="predicted"/>
<protein>
    <submittedName>
        <fullName evidence="1">Glycosyltransferase</fullName>
    </submittedName>
</protein>